<sequence length="147" mass="15224">MKLISVLSVACVAAQSAITPKEIINPVLKCFQDKNCGDDVNCKARCVGVPAPTIDLVEKTNACYATCNSTSNDLMVACRTKCDSVFVNSVTSPSTGDSNTPAPGTNSTSNSSKFSNTTNTTSNDAKTGSIIPAISFLTSGLLAFAML</sequence>
<evidence type="ECO:0000313" key="1">
    <source>
        <dbReference type="EMBL" id="KAJ9050015.1"/>
    </source>
</evidence>
<name>A0ACC2RIY8_9FUNG</name>
<comment type="caution">
    <text evidence="1">The sequence shown here is derived from an EMBL/GenBank/DDBJ whole genome shotgun (WGS) entry which is preliminary data.</text>
</comment>
<dbReference type="EMBL" id="QTSX02007180">
    <property type="protein sequence ID" value="KAJ9050015.1"/>
    <property type="molecule type" value="Genomic_DNA"/>
</dbReference>
<organism evidence="1 2">
    <name type="scientific">Entomophthora muscae</name>
    <dbReference type="NCBI Taxonomy" id="34485"/>
    <lineage>
        <taxon>Eukaryota</taxon>
        <taxon>Fungi</taxon>
        <taxon>Fungi incertae sedis</taxon>
        <taxon>Zoopagomycota</taxon>
        <taxon>Entomophthoromycotina</taxon>
        <taxon>Entomophthoromycetes</taxon>
        <taxon>Entomophthorales</taxon>
        <taxon>Entomophthoraceae</taxon>
        <taxon>Entomophthora</taxon>
    </lineage>
</organism>
<dbReference type="Proteomes" id="UP001165960">
    <property type="component" value="Unassembled WGS sequence"/>
</dbReference>
<gene>
    <name evidence="1" type="ORF">DSO57_1018448</name>
</gene>
<keyword evidence="2" id="KW-1185">Reference proteome</keyword>
<evidence type="ECO:0000313" key="2">
    <source>
        <dbReference type="Proteomes" id="UP001165960"/>
    </source>
</evidence>
<reference evidence="1" key="1">
    <citation type="submission" date="2022-04" db="EMBL/GenBank/DDBJ databases">
        <title>Genome of the entomopathogenic fungus Entomophthora muscae.</title>
        <authorList>
            <person name="Elya C."/>
            <person name="Lovett B.R."/>
            <person name="Lee E."/>
            <person name="Macias A.M."/>
            <person name="Hajek A.E."/>
            <person name="De Bivort B.L."/>
            <person name="Kasson M.T."/>
            <person name="De Fine Licht H.H."/>
            <person name="Stajich J.E."/>
        </authorList>
    </citation>
    <scope>NUCLEOTIDE SEQUENCE</scope>
    <source>
        <strain evidence="1">Berkeley</strain>
    </source>
</reference>
<accession>A0ACC2RIY8</accession>
<protein>
    <submittedName>
        <fullName evidence="1">Uncharacterized protein</fullName>
    </submittedName>
</protein>
<proteinExistence type="predicted"/>